<feature type="compositionally biased region" description="Basic and acidic residues" evidence="2">
    <location>
        <begin position="137"/>
        <end position="153"/>
    </location>
</feature>
<evidence type="ECO:0000256" key="2">
    <source>
        <dbReference type="SAM" id="MobiDB-lite"/>
    </source>
</evidence>
<organism evidence="3 4">
    <name type="scientific">Lineolata rhizophorae</name>
    <dbReference type="NCBI Taxonomy" id="578093"/>
    <lineage>
        <taxon>Eukaryota</taxon>
        <taxon>Fungi</taxon>
        <taxon>Dikarya</taxon>
        <taxon>Ascomycota</taxon>
        <taxon>Pezizomycotina</taxon>
        <taxon>Dothideomycetes</taxon>
        <taxon>Dothideomycetes incertae sedis</taxon>
        <taxon>Lineolatales</taxon>
        <taxon>Lineolataceae</taxon>
        <taxon>Lineolata</taxon>
    </lineage>
</organism>
<feature type="coiled-coil region" evidence="1">
    <location>
        <begin position="527"/>
        <end position="606"/>
    </location>
</feature>
<name>A0A6A6P1F5_9PEZI</name>
<feature type="region of interest" description="Disordered" evidence="2">
    <location>
        <begin position="458"/>
        <end position="486"/>
    </location>
</feature>
<feature type="region of interest" description="Disordered" evidence="2">
    <location>
        <begin position="1"/>
        <end position="188"/>
    </location>
</feature>
<sequence length="707" mass="77384">MSPLSPLSSNVQNAKGAMSSPAKSAHVATDTPKSPNKASAASLGEDDVAWADAPSSPFIEEVGQENQSQVGGMNNMSQSQQLHSQHDTTTWAPHQSQDGSSSSQMPKEARDQHSRHHARSKLNSDALVLSITDADSEDGRPAVRQDKALRDNEGLTTAVKLMEMEREGNASDSSEIPMPDETNIDDTCFSTFSEVPTDMTTLARLGCNSPSKTFRMGQTPSLMATPATVRKAPYASTERSLSPTPRGHAGPRPENDTTNLLLDFTEQMESFSTSSRRSPTRTARTSPLKSQGEPKLLSYINDQRSPSKRGQTPRTPTEKKNILNLLDFELPPAPTPRSVPTITIRELESLKSSYLSQISSLNATLSGREAEVESLKKAVGDAERRVGEAMENVREEKCAREHVEKEKAEWEKRGIEVEEVLKSIKKEIICSEKEKEELARKLEEADRKAEDAEARAVEAETRAIEAEGRVPDTSELPDNGANSGPKFTAEQVQKQLDEKVATLCRELHTVYKKKHETKVAALKKGYEAKSEKKLVEMQRTLDQLSKQHEELKLEKNATLSGVLPSDLPTAEQTVDRKLLEKQKAEIEEQKAKLAGLAEELRAMRCEHTDLLQALQQERVEKGELVAAVDEMLALQAEAGTPAAVDDFRRSISKPSGLRGPGFTSASTGGESKIGRPLPSSGLSRSVSGSKSRIMSNIERMGSGRAMD</sequence>
<evidence type="ECO:0000313" key="3">
    <source>
        <dbReference type="EMBL" id="KAF2457835.1"/>
    </source>
</evidence>
<feature type="region of interest" description="Disordered" evidence="2">
    <location>
        <begin position="224"/>
        <end position="319"/>
    </location>
</feature>
<feature type="compositionally biased region" description="Low complexity" evidence="2">
    <location>
        <begin position="674"/>
        <end position="692"/>
    </location>
</feature>
<gene>
    <name evidence="3" type="ORF">BDY21DRAFT_363440</name>
</gene>
<proteinExistence type="predicted"/>
<reference evidence="3" key="1">
    <citation type="journal article" date="2020" name="Stud. Mycol.">
        <title>101 Dothideomycetes genomes: a test case for predicting lifestyles and emergence of pathogens.</title>
        <authorList>
            <person name="Haridas S."/>
            <person name="Albert R."/>
            <person name="Binder M."/>
            <person name="Bloem J."/>
            <person name="Labutti K."/>
            <person name="Salamov A."/>
            <person name="Andreopoulos B."/>
            <person name="Baker S."/>
            <person name="Barry K."/>
            <person name="Bills G."/>
            <person name="Bluhm B."/>
            <person name="Cannon C."/>
            <person name="Castanera R."/>
            <person name="Culley D."/>
            <person name="Daum C."/>
            <person name="Ezra D."/>
            <person name="Gonzalez J."/>
            <person name="Henrissat B."/>
            <person name="Kuo A."/>
            <person name="Liang C."/>
            <person name="Lipzen A."/>
            <person name="Lutzoni F."/>
            <person name="Magnuson J."/>
            <person name="Mondo S."/>
            <person name="Nolan M."/>
            <person name="Ohm R."/>
            <person name="Pangilinan J."/>
            <person name="Park H.-J."/>
            <person name="Ramirez L."/>
            <person name="Alfaro M."/>
            <person name="Sun H."/>
            <person name="Tritt A."/>
            <person name="Yoshinaga Y."/>
            <person name="Zwiers L.-H."/>
            <person name="Turgeon B."/>
            <person name="Goodwin S."/>
            <person name="Spatafora J."/>
            <person name="Crous P."/>
            <person name="Grigoriev I."/>
        </authorList>
    </citation>
    <scope>NUCLEOTIDE SEQUENCE</scope>
    <source>
        <strain evidence="3">ATCC 16933</strain>
    </source>
</reference>
<feature type="region of interest" description="Disordered" evidence="2">
    <location>
        <begin position="647"/>
        <end position="707"/>
    </location>
</feature>
<feature type="compositionally biased region" description="Basic and acidic residues" evidence="2">
    <location>
        <begin position="458"/>
        <end position="472"/>
    </location>
</feature>
<evidence type="ECO:0000256" key="1">
    <source>
        <dbReference type="SAM" id="Coils"/>
    </source>
</evidence>
<feature type="compositionally biased region" description="Polar residues" evidence="2">
    <location>
        <begin position="1"/>
        <end position="13"/>
    </location>
</feature>
<dbReference type="Pfam" id="PF12709">
    <property type="entry name" value="Fungal_TACC"/>
    <property type="match status" value="1"/>
</dbReference>
<keyword evidence="4" id="KW-1185">Reference proteome</keyword>
<dbReference type="Proteomes" id="UP000799766">
    <property type="component" value="Unassembled WGS sequence"/>
</dbReference>
<evidence type="ECO:0000313" key="4">
    <source>
        <dbReference type="Proteomes" id="UP000799766"/>
    </source>
</evidence>
<dbReference type="OrthoDB" id="5367584at2759"/>
<dbReference type="EMBL" id="MU001679">
    <property type="protein sequence ID" value="KAF2457835.1"/>
    <property type="molecule type" value="Genomic_DNA"/>
</dbReference>
<protein>
    <submittedName>
        <fullName evidence="3">Uncharacterized protein</fullName>
    </submittedName>
</protein>
<dbReference type="InterPro" id="IPR024312">
    <property type="entry name" value="TACC_fungi"/>
</dbReference>
<accession>A0A6A6P1F5</accession>
<feature type="compositionally biased region" description="Polar residues" evidence="2">
    <location>
        <begin position="300"/>
        <end position="315"/>
    </location>
</feature>
<feature type="compositionally biased region" description="Polar residues" evidence="2">
    <location>
        <begin position="64"/>
        <end position="105"/>
    </location>
</feature>
<feature type="compositionally biased region" description="Low complexity" evidence="2">
    <location>
        <begin position="270"/>
        <end position="286"/>
    </location>
</feature>
<dbReference type="AlphaFoldDB" id="A0A6A6P1F5"/>
<keyword evidence="1" id="KW-0175">Coiled coil</keyword>